<comment type="caution">
    <text evidence="2">The sequence shown here is derived from an EMBL/GenBank/DDBJ whole genome shotgun (WGS) entry which is preliminary data.</text>
</comment>
<proteinExistence type="predicted"/>
<dbReference type="HOGENOM" id="CLU_1455361_0_0_1"/>
<dbReference type="GeneID" id="25261572"/>
<evidence type="ECO:0000256" key="1">
    <source>
        <dbReference type="SAM" id="MobiDB-lite"/>
    </source>
</evidence>
<dbReference type="InParanoid" id="A0A066VYM6"/>
<reference evidence="2 3" key="1">
    <citation type="submission" date="2014-05" db="EMBL/GenBank/DDBJ databases">
        <title>Draft genome sequence of a rare smut relative, Tilletiaria anomala UBC 951.</title>
        <authorList>
            <consortium name="DOE Joint Genome Institute"/>
            <person name="Toome M."/>
            <person name="Kuo A."/>
            <person name="Henrissat B."/>
            <person name="Lipzen A."/>
            <person name="Tritt A."/>
            <person name="Yoshinaga Y."/>
            <person name="Zane M."/>
            <person name="Barry K."/>
            <person name="Grigoriev I.V."/>
            <person name="Spatafora J.W."/>
            <person name="Aimea M.C."/>
        </authorList>
    </citation>
    <scope>NUCLEOTIDE SEQUENCE [LARGE SCALE GENOMIC DNA]</scope>
    <source>
        <strain evidence="2 3">UBC 951</strain>
    </source>
</reference>
<dbReference type="RefSeq" id="XP_013242520.1">
    <property type="nucleotide sequence ID" value="XM_013387066.1"/>
</dbReference>
<dbReference type="AlphaFoldDB" id="A0A066VYM6"/>
<protein>
    <submittedName>
        <fullName evidence="2">Uncharacterized protein</fullName>
    </submittedName>
</protein>
<evidence type="ECO:0000313" key="2">
    <source>
        <dbReference type="EMBL" id="KDN43899.1"/>
    </source>
</evidence>
<evidence type="ECO:0000313" key="3">
    <source>
        <dbReference type="Proteomes" id="UP000027361"/>
    </source>
</evidence>
<name>A0A066VYM6_TILAU</name>
<dbReference type="Proteomes" id="UP000027361">
    <property type="component" value="Unassembled WGS sequence"/>
</dbReference>
<feature type="region of interest" description="Disordered" evidence="1">
    <location>
        <begin position="154"/>
        <end position="186"/>
    </location>
</feature>
<accession>A0A066VYM6</accession>
<keyword evidence="3" id="KW-1185">Reference proteome</keyword>
<feature type="compositionally biased region" description="Polar residues" evidence="1">
    <location>
        <begin position="170"/>
        <end position="186"/>
    </location>
</feature>
<organism evidence="2 3">
    <name type="scientific">Tilletiaria anomala (strain ATCC 24038 / CBS 436.72 / UBC 951)</name>
    <dbReference type="NCBI Taxonomy" id="1037660"/>
    <lineage>
        <taxon>Eukaryota</taxon>
        <taxon>Fungi</taxon>
        <taxon>Dikarya</taxon>
        <taxon>Basidiomycota</taxon>
        <taxon>Ustilaginomycotina</taxon>
        <taxon>Exobasidiomycetes</taxon>
        <taxon>Georgefischeriales</taxon>
        <taxon>Tilletiariaceae</taxon>
        <taxon>Tilletiaria</taxon>
    </lineage>
</organism>
<gene>
    <name evidence="2" type="ORF">K437DRAFT_144783</name>
</gene>
<sequence length="186" mass="21027">MLSYNTCHIRREVILKAILRLIQSREVTWQYGFGSMHWHVTDRNTQPRCHIHLAQRLSLPPATRRHSCRCLAASGRPSGTLLLCLHVTPLAACSPKNQLISSLPWPSSILFNLPRLLYTPFTSRLPSRPSSASLSLVPLSVPCRLHPASRVCRHEGRQSRSLSRTRNRHSSTLNSRTPNVSSNIQE</sequence>
<dbReference type="EMBL" id="JMSN01000057">
    <property type="protein sequence ID" value="KDN43899.1"/>
    <property type="molecule type" value="Genomic_DNA"/>
</dbReference>